<dbReference type="GO" id="GO:0046872">
    <property type="term" value="F:metal ion binding"/>
    <property type="evidence" value="ECO:0007669"/>
    <property type="project" value="UniProtKB-KW"/>
</dbReference>
<dbReference type="GO" id="GO:0009055">
    <property type="term" value="F:electron transfer activity"/>
    <property type="evidence" value="ECO:0007669"/>
    <property type="project" value="InterPro"/>
</dbReference>
<evidence type="ECO:0000313" key="10">
    <source>
        <dbReference type="Proteomes" id="UP000291078"/>
    </source>
</evidence>
<dbReference type="EMBL" id="SGXM01000007">
    <property type="protein sequence ID" value="RZT32511.1"/>
    <property type="molecule type" value="Genomic_DNA"/>
</dbReference>
<evidence type="ECO:0000256" key="4">
    <source>
        <dbReference type="ARBA" id="ARBA00022982"/>
    </source>
</evidence>
<keyword evidence="5 6" id="KW-0408">Iron</keyword>
<keyword evidence="1" id="KW-0813">Transport</keyword>
<feature type="chain" id="PRO_5020557145" evidence="7">
    <location>
        <begin position="25"/>
        <end position="114"/>
    </location>
</feature>
<feature type="domain" description="Cytochrome c" evidence="8">
    <location>
        <begin position="32"/>
        <end position="111"/>
    </location>
</feature>
<evidence type="ECO:0000256" key="7">
    <source>
        <dbReference type="SAM" id="SignalP"/>
    </source>
</evidence>
<dbReference type="InterPro" id="IPR009056">
    <property type="entry name" value="Cyt_c-like_dom"/>
</dbReference>
<keyword evidence="3 6" id="KW-0479">Metal-binding</keyword>
<evidence type="ECO:0000256" key="5">
    <source>
        <dbReference type="ARBA" id="ARBA00023004"/>
    </source>
</evidence>
<evidence type="ECO:0000313" key="9">
    <source>
        <dbReference type="EMBL" id="RZT32511.1"/>
    </source>
</evidence>
<dbReference type="Gene3D" id="1.10.760.10">
    <property type="entry name" value="Cytochrome c-like domain"/>
    <property type="match status" value="1"/>
</dbReference>
<reference evidence="9 10" key="1">
    <citation type="journal article" date="2015" name="Stand. Genomic Sci.">
        <title>Genomic Encyclopedia of Bacterial and Archaeal Type Strains, Phase III: the genomes of soil and plant-associated and newly described type strains.</title>
        <authorList>
            <person name="Whitman W.B."/>
            <person name="Woyke T."/>
            <person name="Klenk H.P."/>
            <person name="Zhou Y."/>
            <person name="Lilburn T.G."/>
            <person name="Beck B.J."/>
            <person name="De Vos P."/>
            <person name="Vandamme P."/>
            <person name="Eisen J.A."/>
            <person name="Garrity G."/>
            <person name="Hugenholtz P."/>
            <person name="Kyrpides N.C."/>
        </authorList>
    </citation>
    <scope>NUCLEOTIDE SEQUENCE [LARGE SCALE GENOMIC DNA]</scope>
    <source>
        <strain evidence="9 10">ASC-9842</strain>
    </source>
</reference>
<protein>
    <submittedName>
        <fullName evidence="9">Cytochrome c553</fullName>
    </submittedName>
</protein>
<dbReference type="RefSeq" id="WP_235844892.1">
    <property type="nucleotide sequence ID" value="NZ_SGXM01000007.1"/>
</dbReference>
<dbReference type="GO" id="GO:0020037">
    <property type="term" value="F:heme binding"/>
    <property type="evidence" value="ECO:0007669"/>
    <property type="project" value="InterPro"/>
</dbReference>
<dbReference type="PROSITE" id="PS51007">
    <property type="entry name" value="CYTC"/>
    <property type="match status" value="1"/>
</dbReference>
<evidence type="ECO:0000256" key="6">
    <source>
        <dbReference type="PROSITE-ProRule" id="PRU00433"/>
    </source>
</evidence>
<dbReference type="PANTHER" id="PTHR33751:SF9">
    <property type="entry name" value="CYTOCHROME C4"/>
    <property type="match status" value="1"/>
</dbReference>
<feature type="signal peptide" evidence="7">
    <location>
        <begin position="1"/>
        <end position="24"/>
    </location>
</feature>
<evidence type="ECO:0000256" key="3">
    <source>
        <dbReference type="ARBA" id="ARBA00022723"/>
    </source>
</evidence>
<dbReference type="InterPro" id="IPR036909">
    <property type="entry name" value="Cyt_c-like_dom_sf"/>
</dbReference>
<evidence type="ECO:0000259" key="8">
    <source>
        <dbReference type="PROSITE" id="PS51007"/>
    </source>
</evidence>
<dbReference type="AlphaFoldDB" id="A0A4Q7RH10"/>
<evidence type="ECO:0000256" key="1">
    <source>
        <dbReference type="ARBA" id="ARBA00022448"/>
    </source>
</evidence>
<dbReference type="InterPro" id="IPR050597">
    <property type="entry name" value="Cytochrome_c_Oxidase_Subunit"/>
</dbReference>
<keyword evidence="2 6" id="KW-0349">Heme</keyword>
<name>A0A4Q7RH10_9BURK</name>
<comment type="caution">
    <text evidence="9">The sequence shown here is derived from an EMBL/GenBank/DDBJ whole genome shotgun (WGS) entry which is preliminary data.</text>
</comment>
<accession>A0A4Q7RH10</accession>
<dbReference type="Proteomes" id="UP000291078">
    <property type="component" value="Unassembled WGS sequence"/>
</dbReference>
<gene>
    <name evidence="9" type="ORF">EV147_4258</name>
</gene>
<sequence length="114" mass="12011">MNRFPLIRLMGALACVLASGGAQAVSSGAPPQKLSDGVAALLPMCAACHGIDGVSSIGLYPNLAGQKPEYVAKQLRDFKSGQRSDAVMRPMAEPLSDDMIEALSRHFGTMKPPR</sequence>
<keyword evidence="7" id="KW-0732">Signal</keyword>
<keyword evidence="10" id="KW-1185">Reference proteome</keyword>
<evidence type="ECO:0000256" key="2">
    <source>
        <dbReference type="ARBA" id="ARBA00022617"/>
    </source>
</evidence>
<keyword evidence="4" id="KW-0249">Electron transport</keyword>
<dbReference type="PANTHER" id="PTHR33751">
    <property type="entry name" value="CBB3-TYPE CYTOCHROME C OXIDASE SUBUNIT FIXP"/>
    <property type="match status" value="1"/>
</dbReference>
<proteinExistence type="predicted"/>
<dbReference type="SUPFAM" id="SSF46626">
    <property type="entry name" value="Cytochrome c"/>
    <property type="match status" value="1"/>
</dbReference>
<organism evidence="9 10">
    <name type="scientific">Cupriavidus agavae</name>
    <dbReference type="NCBI Taxonomy" id="1001822"/>
    <lineage>
        <taxon>Bacteria</taxon>
        <taxon>Pseudomonadati</taxon>
        <taxon>Pseudomonadota</taxon>
        <taxon>Betaproteobacteria</taxon>
        <taxon>Burkholderiales</taxon>
        <taxon>Burkholderiaceae</taxon>
        <taxon>Cupriavidus</taxon>
    </lineage>
</organism>